<dbReference type="PANTHER" id="PTHR37781">
    <property type="entry name" value="TFIIH COMPLEX SUBUNIT"/>
    <property type="match status" value="1"/>
</dbReference>
<name>A0ABR3VE03_HUMIN</name>
<accession>A0ABR3VE03</accession>
<feature type="region of interest" description="Disordered" evidence="1">
    <location>
        <begin position="198"/>
        <end position="243"/>
    </location>
</feature>
<reference evidence="2 3" key="1">
    <citation type="journal article" date="2024" name="Commun. Biol.">
        <title>Comparative genomic analysis of thermophilic fungi reveals convergent evolutionary adaptations and gene losses.</title>
        <authorList>
            <person name="Steindorff A.S."/>
            <person name="Aguilar-Pontes M.V."/>
            <person name="Robinson A.J."/>
            <person name="Andreopoulos B."/>
            <person name="LaButti K."/>
            <person name="Kuo A."/>
            <person name="Mondo S."/>
            <person name="Riley R."/>
            <person name="Otillar R."/>
            <person name="Haridas S."/>
            <person name="Lipzen A."/>
            <person name="Grimwood J."/>
            <person name="Schmutz J."/>
            <person name="Clum A."/>
            <person name="Reid I.D."/>
            <person name="Moisan M.C."/>
            <person name="Butler G."/>
            <person name="Nguyen T.T.M."/>
            <person name="Dewar K."/>
            <person name="Conant G."/>
            <person name="Drula E."/>
            <person name="Henrissat B."/>
            <person name="Hansel C."/>
            <person name="Singer S."/>
            <person name="Hutchinson M.I."/>
            <person name="de Vries R.P."/>
            <person name="Natvig D.O."/>
            <person name="Powell A.J."/>
            <person name="Tsang A."/>
            <person name="Grigoriev I.V."/>
        </authorList>
    </citation>
    <scope>NUCLEOTIDE SEQUENCE [LARGE SCALE GENOMIC DNA]</scope>
    <source>
        <strain evidence="2 3">CBS 620.91</strain>
    </source>
</reference>
<keyword evidence="3" id="KW-1185">Reference proteome</keyword>
<gene>
    <name evidence="2" type="ORF">VTJ49DRAFT_1297</name>
</gene>
<organism evidence="2 3">
    <name type="scientific">Humicola insolens</name>
    <name type="common">Soft-rot fungus</name>
    <dbReference type="NCBI Taxonomy" id="85995"/>
    <lineage>
        <taxon>Eukaryota</taxon>
        <taxon>Fungi</taxon>
        <taxon>Dikarya</taxon>
        <taxon>Ascomycota</taxon>
        <taxon>Pezizomycotina</taxon>
        <taxon>Sordariomycetes</taxon>
        <taxon>Sordariomycetidae</taxon>
        <taxon>Sordariales</taxon>
        <taxon>Chaetomiaceae</taxon>
        <taxon>Mycothermus</taxon>
    </lineage>
</organism>
<proteinExistence type="predicted"/>
<evidence type="ECO:0000313" key="3">
    <source>
        <dbReference type="Proteomes" id="UP001583172"/>
    </source>
</evidence>
<evidence type="ECO:0000256" key="1">
    <source>
        <dbReference type="SAM" id="MobiDB-lite"/>
    </source>
</evidence>
<dbReference type="InterPro" id="IPR031349">
    <property type="entry name" value="Tfb6"/>
</dbReference>
<dbReference type="Pfam" id="PF17110">
    <property type="entry name" value="TFB6"/>
    <property type="match status" value="1"/>
</dbReference>
<dbReference type="PANTHER" id="PTHR37781:SF1">
    <property type="entry name" value="ADR380WP"/>
    <property type="match status" value="1"/>
</dbReference>
<dbReference type="Proteomes" id="UP001583172">
    <property type="component" value="Unassembled WGS sequence"/>
</dbReference>
<evidence type="ECO:0008006" key="4">
    <source>
        <dbReference type="Google" id="ProtNLM"/>
    </source>
</evidence>
<protein>
    <recommendedName>
        <fullName evidence="4">Meiotic recombination protein DMC1</fullName>
    </recommendedName>
</protein>
<comment type="caution">
    <text evidence="2">The sequence shown here is derived from an EMBL/GenBank/DDBJ whole genome shotgun (WGS) entry which is preliminary data.</text>
</comment>
<sequence>MVESTGPNAGGFLVPSLPSPAPTTSTVSTIRPDLPHPRRQPLRPGSAKEDQVRDFISDRMSHITRRFVKKTGGASLDGDPGDDVEGYKSMAELCKDLDEVINIIWLSGTPSLQIPSLLNIASEFNTWIPSFPPSPTAMLGILHKLDHCFASLLAGEDAETHEPLPGFDKGLRSGLSRTDMVRCKSTVQHTRVLVVDVMSKREGEGEEDGGESRDQTGDEYDDSGAEGSRQRGGLGLEDDDNEELHMDVARVYEKTLVKLGETLAESGVGEIQMSAD</sequence>
<feature type="region of interest" description="Disordered" evidence="1">
    <location>
        <begin position="1"/>
        <end position="51"/>
    </location>
</feature>
<evidence type="ECO:0000313" key="2">
    <source>
        <dbReference type="EMBL" id="KAL1839636.1"/>
    </source>
</evidence>
<dbReference type="EMBL" id="JAZGSY010000147">
    <property type="protein sequence ID" value="KAL1839636.1"/>
    <property type="molecule type" value="Genomic_DNA"/>
</dbReference>